<keyword evidence="4" id="KW-0809">Transit peptide</keyword>
<evidence type="ECO:0000259" key="6">
    <source>
        <dbReference type="PROSITE" id="PS51770"/>
    </source>
</evidence>
<keyword evidence="2" id="KW-0677">Repeat</keyword>
<organism evidence="7 8">
    <name type="scientific">Caenorhabditis briggsae</name>
    <dbReference type="NCBI Taxonomy" id="6238"/>
    <lineage>
        <taxon>Eukaryota</taxon>
        <taxon>Metazoa</taxon>
        <taxon>Ecdysozoa</taxon>
        <taxon>Nematoda</taxon>
        <taxon>Chromadorea</taxon>
        <taxon>Rhabditida</taxon>
        <taxon>Rhabditina</taxon>
        <taxon>Rhabditomorpha</taxon>
        <taxon>Rhabditoidea</taxon>
        <taxon>Rhabditidae</taxon>
        <taxon>Peloderinae</taxon>
        <taxon>Caenorhabditis</taxon>
    </lineage>
</organism>
<feature type="transmembrane region" description="Helical" evidence="5">
    <location>
        <begin position="131"/>
        <end position="152"/>
    </location>
</feature>
<dbReference type="CDD" id="cd03442">
    <property type="entry name" value="BFIT_BACH"/>
    <property type="match status" value="2"/>
</dbReference>
<keyword evidence="3" id="KW-0378">Hydrolase</keyword>
<dbReference type="FunFam" id="3.10.129.10:FF:000082">
    <property type="entry name" value="Protein CBG18926"/>
    <property type="match status" value="1"/>
</dbReference>
<reference evidence="7 8" key="1">
    <citation type="submission" date="2022-04" db="EMBL/GenBank/DDBJ databases">
        <title>Chromosome-level reference genomes for two strains of Caenorhabditis briggsae: an improved platform for comparative genomics.</title>
        <authorList>
            <person name="Stevens L."/>
            <person name="Andersen E."/>
        </authorList>
    </citation>
    <scope>NUCLEOTIDE SEQUENCE [LARGE SCALE GENOMIC DNA]</scope>
    <source>
        <strain evidence="7">VX34</strain>
        <tissue evidence="7">Whole-organism</tissue>
    </source>
</reference>
<feature type="transmembrane region" description="Helical" evidence="5">
    <location>
        <begin position="76"/>
        <end position="96"/>
    </location>
</feature>
<name>A0AAE9J9A9_CAEBR</name>
<accession>A0AAE9J9A9</accession>
<dbReference type="Gene3D" id="3.10.129.10">
    <property type="entry name" value="Hotdog Thioesterase"/>
    <property type="match status" value="2"/>
</dbReference>
<gene>
    <name evidence="7" type="ORF">L5515_015855</name>
</gene>
<comment type="similarity">
    <text evidence="1">Belongs to the acyl coenzyme A hydrolase family.</text>
</comment>
<feature type="transmembrane region" description="Helical" evidence="5">
    <location>
        <begin position="12"/>
        <end position="30"/>
    </location>
</feature>
<dbReference type="FunFam" id="3.10.129.10:FF:000152">
    <property type="entry name" value="Protein CBG07159"/>
    <property type="match status" value="1"/>
</dbReference>
<feature type="domain" description="HotDog ACOT-type" evidence="6">
    <location>
        <begin position="434"/>
        <end position="560"/>
    </location>
</feature>
<evidence type="ECO:0000313" key="8">
    <source>
        <dbReference type="Proteomes" id="UP000829354"/>
    </source>
</evidence>
<dbReference type="AlphaFoldDB" id="A0AAE9J9A9"/>
<evidence type="ECO:0000256" key="3">
    <source>
        <dbReference type="ARBA" id="ARBA00022801"/>
    </source>
</evidence>
<evidence type="ECO:0000256" key="1">
    <source>
        <dbReference type="ARBA" id="ARBA00010458"/>
    </source>
</evidence>
<proteinExistence type="inferred from homology"/>
<dbReference type="Proteomes" id="UP000829354">
    <property type="component" value="Chromosome II"/>
</dbReference>
<sequence length="592" mass="67544">MFSGHSPEKLLILKTCTVAPLFLIEIFVIHRSTQLPSAYDPSTATIVLQLTIFLIVQFICFLTILIVIHDFVSSKFTVYFMVLATIAQIITAYNPWISWCYANAESAFSVMKYSLMLQVFYHPIEITDNLVFSYLSFSLLFFSASLFLYYQLVSSFLKMISRQIILKFRTGNNFPKFFTPIFQNRLFSTDPADSLVDKMVSSTFSHVARCQPDSFSTQEKMSKVLAPRTIDHSYRKFVIPLSTDTNKQKEYLSAAGSVRLGKILEDLDHMAVHVAYVHNSDGGSLDEPMTLPRTIVTASVKRIDLNKVDIHPSRDIIIDGQVTYAGTSSMQVCLRLFQNDESENLNHLLKAEFIMVSRDPLDGTKSVRVHGLTARTPDEAETMHKAKEHFRRLGSPGQPTMEEFRVIHDMYNELVGRSMVHDVAVLSESEMWMHKTNLSVTEICFPEYQNMYGKIFGGFLMRKALELAHTNAKLYCKGRVAIRSMDQIEFKKPVEIGHVLHFDSFVTYTDGKYIQVKVAASISDQHKLPELAKLNHPTLGEEARVNTNVFNFTMESMDNPDVLRVVPKHYVHTTSYLEGRRLLNNTLKRIVN</sequence>
<keyword evidence="5" id="KW-0812">Transmembrane</keyword>
<dbReference type="InterPro" id="IPR033120">
    <property type="entry name" value="HOTDOG_ACOT"/>
</dbReference>
<evidence type="ECO:0000256" key="5">
    <source>
        <dbReference type="SAM" id="Phobius"/>
    </source>
</evidence>
<dbReference type="PANTHER" id="PTHR12655">
    <property type="entry name" value="ACYL-COA THIOESTERASE"/>
    <property type="match status" value="1"/>
</dbReference>
<evidence type="ECO:0000313" key="7">
    <source>
        <dbReference type="EMBL" id="UMM20669.1"/>
    </source>
</evidence>
<dbReference type="PROSITE" id="PS51770">
    <property type="entry name" value="HOTDOG_ACOT"/>
    <property type="match status" value="2"/>
</dbReference>
<feature type="transmembrane region" description="Helical" evidence="5">
    <location>
        <begin position="50"/>
        <end position="69"/>
    </location>
</feature>
<dbReference type="PANTHER" id="PTHR12655:SF0">
    <property type="entry name" value="ACYL-COENZYME A THIOESTERASE 9, MITOCHONDRIAL"/>
    <property type="match status" value="1"/>
</dbReference>
<protein>
    <recommendedName>
        <fullName evidence="6">HotDog ACOT-type domain-containing protein</fullName>
    </recommendedName>
</protein>
<keyword evidence="8" id="KW-1185">Reference proteome</keyword>
<dbReference type="SUPFAM" id="SSF54637">
    <property type="entry name" value="Thioesterase/thiol ester dehydrase-isomerase"/>
    <property type="match status" value="2"/>
</dbReference>
<feature type="domain" description="HotDog ACOT-type" evidence="6">
    <location>
        <begin position="230"/>
        <end position="361"/>
    </location>
</feature>
<keyword evidence="5" id="KW-0472">Membrane</keyword>
<evidence type="ECO:0000256" key="2">
    <source>
        <dbReference type="ARBA" id="ARBA00022737"/>
    </source>
</evidence>
<dbReference type="EMBL" id="CP092621">
    <property type="protein sequence ID" value="UMM20669.1"/>
    <property type="molecule type" value="Genomic_DNA"/>
</dbReference>
<evidence type="ECO:0000256" key="4">
    <source>
        <dbReference type="ARBA" id="ARBA00022946"/>
    </source>
</evidence>
<dbReference type="InterPro" id="IPR029069">
    <property type="entry name" value="HotDog_dom_sf"/>
</dbReference>
<keyword evidence="5" id="KW-1133">Transmembrane helix</keyword>
<dbReference type="GO" id="GO:0016787">
    <property type="term" value="F:hydrolase activity"/>
    <property type="evidence" value="ECO:0007669"/>
    <property type="project" value="UniProtKB-KW"/>
</dbReference>